<dbReference type="EMBL" id="WUBI01000002">
    <property type="protein sequence ID" value="MWV45416.1"/>
    <property type="molecule type" value="Genomic_DNA"/>
</dbReference>
<dbReference type="PANTHER" id="PTHR11559">
    <property type="entry name" value="CARBOXYLESTERASE"/>
    <property type="match status" value="1"/>
</dbReference>
<dbReference type="InterPro" id="IPR000997">
    <property type="entry name" value="Cholinesterase"/>
</dbReference>
<keyword evidence="2 3" id="KW-0378">Hydrolase</keyword>
<evidence type="ECO:0000313" key="6">
    <source>
        <dbReference type="EMBL" id="MWV45416.1"/>
    </source>
</evidence>
<dbReference type="RefSeq" id="WP_160498972.1">
    <property type="nucleotide sequence ID" value="NZ_WUBI01000002.1"/>
</dbReference>
<dbReference type="InterPro" id="IPR019819">
    <property type="entry name" value="Carboxylesterase_B_CS"/>
</dbReference>
<feature type="region of interest" description="Disordered" evidence="4">
    <location>
        <begin position="35"/>
        <end position="65"/>
    </location>
</feature>
<dbReference type="AlphaFoldDB" id="A0A7X3IL28"/>
<keyword evidence="7" id="KW-1185">Reference proteome</keyword>
<reference evidence="6 7" key="1">
    <citation type="submission" date="2019-12" db="EMBL/GenBank/DDBJ databases">
        <title>Paenibacillus sp. nov., an endophytic bacterium isolated from the stem of Dendrobium.</title>
        <authorList>
            <person name="Zhao R."/>
        </authorList>
    </citation>
    <scope>NUCLEOTIDE SEQUENCE [LARGE SCALE GENOMIC DNA]</scope>
    <source>
        <strain evidence="6 7">HJL G12</strain>
    </source>
</reference>
<evidence type="ECO:0000259" key="5">
    <source>
        <dbReference type="Pfam" id="PF00135"/>
    </source>
</evidence>
<comment type="caution">
    <text evidence="6">The sequence shown here is derived from an EMBL/GenBank/DDBJ whole genome shotgun (WGS) entry which is preliminary data.</text>
</comment>
<name>A0A7X3IL28_9BACL</name>
<evidence type="ECO:0000256" key="4">
    <source>
        <dbReference type="SAM" id="MobiDB-lite"/>
    </source>
</evidence>
<dbReference type="InterPro" id="IPR050309">
    <property type="entry name" value="Type-B_Carboxylest/Lipase"/>
</dbReference>
<dbReference type="InterPro" id="IPR019826">
    <property type="entry name" value="Carboxylesterase_B_AS"/>
</dbReference>
<dbReference type="Pfam" id="PF00135">
    <property type="entry name" value="COesterase"/>
    <property type="match status" value="2"/>
</dbReference>
<organism evidence="6 7">
    <name type="scientific">Paenibacillus dendrobii</name>
    <dbReference type="NCBI Taxonomy" id="2691084"/>
    <lineage>
        <taxon>Bacteria</taxon>
        <taxon>Bacillati</taxon>
        <taxon>Bacillota</taxon>
        <taxon>Bacilli</taxon>
        <taxon>Bacillales</taxon>
        <taxon>Paenibacillaceae</taxon>
        <taxon>Paenibacillus</taxon>
    </lineage>
</organism>
<dbReference type="Proteomes" id="UP000460318">
    <property type="component" value="Unassembled WGS sequence"/>
</dbReference>
<protein>
    <recommendedName>
        <fullName evidence="3">Carboxylic ester hydrolase</fullName>
        <ecNumber evidence="3">3.1.1.-</ecNumber>
    </recommendedName>
</protein>
<dbReference type="PROSITE" id="PS00941">
    <property type="entry name" value="CARBOXYLESTERASE_B_2"/>
    <property type="match status" value="1"/>
</dbReference>
<dbReference type="InterPro" id="IPR002018">
    <property type="entry name" value="CarbesteraseB"/>
</dbReference>
<dbReference type="InterPro" id="IPR029058">
    <property type="entry name" value="AB_hydrolase_fold"/>
</dbReference>
<evidence type="ECO:0000256" key="2">
    <source>
        <dbReference type="ARBA" id="ARBA00022801"/>
    </source>
</evidence>
<feature type="compositionally biased region" description="Basic and acidic residues" evidence="4">
    <location>
        <begin position="484"/>
        <end position="495"/>
    </location>
</feature>
<feature type="domain" description="Carboxylesterase type B" evidence="5">
    <location>
        <begin position="3"/>
        <end position="327"/>
    </location>
</feature>
<evidence type="ECO:0000313" key="7">
    <source>
        <dbReference type="Proteomes" id="UP000460318"/>
    </source>
</evidence>
<accession>A0A7X3IL28</accession>
<evidence type="ECO:0000256" key="1">
    <source>
        <dbReference type="ARBA" id="ARBA00005964"/>
    </source>
</evidence>
<feature type="domain" description="Carboxylesterase type B" evidence="5">
    <location>
        <begin position="362"/>
        <end position="479"/>
    </location>
</feature>
<evidence type="ECO:0000256" key="3">
    <source>
        <dbReference type="RuleBase" id="RU361235"/>
    </source>
</evidence>
<dbReference type="EC" id="3.1.1.-" evidence="3"/>
<dbReference type="SUPFAM" id="SSF53474">
    <property type="entry name" value="alpha/beta-Hydrolases"/>
    <property type="match status" value="1"/>
</dbReference>
<dbReference type="GO" id="GO:0004104">
    <property type="term" value="F:cholinesterase activity"/>
    <property type="evidence" value="ECO:0007669"/>
    <property type="project" value="InterPro"/>
</dbReference>
<sequence>MDDLTIRIHSGLIEGIRLNGVKAWKGIPFAEPPVGDRRFRRPAPVEPWTGTRKTQAPGPLAPQPVDPTGGAFGLKRGDIPQSEDCLYVNVWAPETPAASSLPVMVWIHGGAFVTGGGGLPIYDGGNLADRGGLIVVSISYRLGPLGFAPLGHYSEGDEDGYVSNAGLLDQIAALEWVRDNIAAFGGDPGDVTVFGESAGSMSIAALMAMPKAKGLFRRAIMQSGASQAISERHGRTLAKALLDELGVREDELDKLLAIPAEEILRAGDKLKRAAGAAAVMFFQPVIDGTELPRPPLVSIAEGSAEGIQVVIGTNRDEGALFIKEDTPMLPAEANAKAFVTVTGTPEAASWIEGYPLTAEGQRQAMTDLYFWRSSLQFAEAQRKHARVWMYRYDFGMIPGHPLLGKAFHSAEIPFVLGNLDLLQAAGIPVDARMRRMADQMQAAWIAFAKNDNPSAEGLEWPFYENNTRWTMEFDEESGTVQDPESGKRKMLTGER</sequence>
<comment type="similarity">
    <text evidence="1 3">Belongs to the type-B carboxylesterase/lipase family.</text>
</comment>
<gene>
    <name evidence="6" type="ORF">GRF59_17475</name>
</gene>
<dbReference type="PROSITE" id="PS00122">
    <property type="entry name" value="CARBOXYLESTERASE_B_1"/>
    <property type="match status" value="1"/>
</dbReference>
<proteinExistence type="inferred from homology"/>
<dbReference type="PRINTS" id="PR00878">
    <property type="entry name" value="CHOLNESTRASE"/>
</dbReference>
<dbReference type="Gene3D" id="3.40.50.1820">
    <property type="entry name" value="alpha/beta hydrolase"/>
    <property type="match status" value="1"/>
</dbReference>
<feature type="region of interest" description="Disordered" evidence="4">
    <location>
        <begin position="473"/>
        <end position="495"/>
    </location>
</feature>